<name>A0AAN6MFN8_9PEZI</name>
<feature type="compositionally biased region" description="Pro residues" evidence="1">
    <location>
        <begin position="195"/>
        <end position="213"/>
    </location>
</feature>
<feature type="compositionally biased region" description="Low complexity" evidence="1">
    <location>
        <begin position="366"/>
        <end position="377"/>
    </location>
</feature>
<evidence type="ECO:0000313" key="2">
    <source>
        <dbReference type="EMBL" id="KAK3899248.1"/>
    </source>
</evidence>
<feature type="compositionally biased region" description="Acidic residues" evidence="1">
    <location>
        <begin position="221"/>
        <end position="230"/>
    </location>
</feature>
<accession>A0AAN6MFN8</accession>
<reference evidence="2" key="2">
    <citation type="submission" date="2023-05" db="EMBL/GenBank/DDBJ databases">
        <authorList>
            <consortium name="Lawrence Berkeley National Laboratory"/>
            <person name="Steindorff A."/>
            <person name="Hensen N."/>
            <person name="Bonometti L."/>
            <person name="Westerberg I."/>
            <person name="Brannstrom I.O."/>
            <person name="Guillou S."/>
            <person name="Cros-Aarteil S."/>
            <person name="Calhoun S."/>
            <person name="Haridas S."/>
            <person name="Kuo A."/>
            <person name="Mondo S."/>
            <person name="Pangilinan J."/>
            <person name="Riley R."/>
            <person name="Labutti K."/>
            <person name="Andreopoulos B."/>
            <person name="Lipzen A."/>
            <person name="Chen C."/>
            <person name="Yanf M."/>
            <person name="Daum C."/>
            <person name="Ng V."/>
            <person name="Clum A."/>
            <person name="Ohm R."/>
            <person name="Martin F."/>
            <person name="Silar P."/>
            <person name="Natvig D."/>
            <person name="Lalanne C."/>
            <person name="Gautier V."/>
            <person name="Ament-Velasquez S.L."/>
            <person name="Kruys A."/>
            <person name="Hutchinson M.I."/>
            <person name="Powell A.J."/>
            <person name="Barry K."/>
            <person name="Miller A.N."/>
            <person name="Grigoriev I.V."/>
            <person name="Debuchy R."/>
            <person name="Gladieux P."/>
            <person name="Thoren M.H."/>
            <person name="Johannesson H."/>
        </authorList>
    </citation>
    <scope>NUCLEOTIDE SEQUENCE</scope>
    <source>
        <strain evidence="2">CBS 103.79</strain>
    </source>
</reference>
<protein>
    <submittedName>
        <fullName evidence="2">Uncharacterized protein</fullName>
    </submittedName>
</protein>
<feature type="compositionally biased region" description="Polar residues" evidence="1">
    <location>
        <begin position="378"/>
        <end position="388"/>
    </location>
</feature>
<feature type="region of interest" description="Disordered" evidence="1">
    <location>
        <begin position="1"/>
        <end position="65"/>
    </location>
</feature>
<evidence type="ECO:0000256" key="1">
    <source>
        <dbReference type="SAM" id="MobiDB-lite"/>
    </source>
</evidence>
<feature type="region of interest" description="Disordered" evidence="1">
    <location>
        <begin position="340"/>
        <end position="388"/>
    </location>
</feature>
<comment type="caution">
    <text evidence="2">The sequence shown here is derived from an EMBL/GenBank/DDBJ whole genome shotgun (WGS) entry which is preliminary data.</text>
</comment>
<evidence type="ECO:0000313" key="3">
    <source>
        <dbReference type="Proteomes" id="UP001303889"/>
    </source>
</evidence>
<dbReference type="EMBL" id="MU855812">
    <property type="protein sequence ID" value="KAK3899248.1"/>
    <property type="molecule type" value="Genomic_DNA"/>
</dbReference>
<reference evidence="2" key="1">
    <citation type="journal article" date="2023" name="Mol. Phylogenet. Evol.">
        <title>Genome-scale phylogeny and comparative genomics of the fungal order Sordariales.</title>
        <authorList>
            <person name="Hensen N."/>
            <person name="Bonometti L."/>
            <person name="Westerberg I."/>
            <person name="Brannstrom I.O."/>
            <person name="Guillou S."/>
            <person name="Cros-Aarteil S."/>
            <person name="Calhoun S."/>
            <person name="Haridas S."/>
            <person name="Kuo A."/>
            <person name="Mondo S."/>
            <person name="Pangilinan J."/>
            <person name="Riley R."/>
            <person name="LaButti K."/>
            <person name="Andreopoulos B."/>
            <person name="Lipzen A."/>
            <person name="Chen C."/>
            <person name="Yan M."/>
            <person name="Daum C."/>
            <person name="Ng V."/>
            <person name="Clum A."/>
            <person name="Steindorff A."/>
            <person name="Ohm R.A."/>
            <person name="Martin F."/>
            <person name="Silar P."/>
            <person name="Natvig D.O."/>
            <person name="Lalanne C."/>
            <person name="Gautier V."/>
            <person name="Ament-Velasquez S.L."/>
            <person name="Kruys A."/>
            <person name="Hutchinson M.I."/>
            <person name="Powell A.J."/>
            <person name="Barry K."/>
            <person name="Miller A.N."/>
            <person name="Grigoriev I.V."/>
            <person name="Debuchy R."/>
            <person name="Gladieux P."/>
            <person name="Hiltunen Thoren M."/>
            <person name="Johannesson H."/>
        </authorList>
    </citation>
    <scope>NUCLEOTIDE SEQUENCE</scope>
    <source>
        <strain evidence="2">CBS 103.79</strain>
    </source>
</reference>
<keyword evidence="3" id="KW-1185">Reference proteome</keyword>
<proteinExistence type="predicted"/>
<sequence>MAYSPNPYYSPSALPGQSLGKRSSSESSTTSSSPSCSAPYGSVSMRHADTPRTLSPLGSGVPSSAAGTAVMYSRTPYHSFAHDQLHPAHTQPTSFSPQYLEVQVVHSLPVYQAEPAPRQLLRPAPFNGYALEPLAHHQHHPPQHHPQHHHHQQHHQHHAQHHHHHLLQQQPSPPMSYYEYAPVYSSYTSAHYHPALPPPPPPGPPSHPTPPMDDPVQAREQEEEEEEEESWLIVQMKRLPDEVVREIQKHIGWYDGWNASQISSWFLRNMHPDKLPREVQLAGLLHAEQNYGRYGSHDSGTSVSKRSANKGPTWLGCYHCFRCKGFEHFELFRWGNTSGREDDGAGEGGDSASYMAPAPRADDYPSSRSPTPGRTSPANSNPHYDPTLTRSSLMASVAAARNARGGSVEAGDAASYTSPRIKQTWGIRRFCVDCGLNQGYYRPGDVIDLQQPLKPRDAIWVCRCRKLRHRHAQFECQDCKMHCPLSNPSRGSR</sequence>
<dbReference type="Proteomes" id="UP001303889">
    <property type="component" value="Unassembled WGS sequence"/>
</dbReference>
<feature type="compositionally biased region" description="Basic residues" evidence="1">
    <location>
        <begin position="136"/>
        <end position="166"/>
    </location>
</feature>
<feature type="region of interest" description="Disordered" evidence="1">
    <location>
        <begin position="136"/>
        <end position="172"/>
    </location>
</feature>
<dbReference type="AlphaFoldDB" id="A0AAN6MFN8"/>
<organism evidence="2 3">
    <name type="scientific">Staphylotrichum tortipilum</name>
    <dbReference type="NCBI Taxonomy" id="2831512"/>
    <lineage>
        <taxon>Eukaryota</taxon>
        <taxon>Fungi</taxon>
        <taxon>Dikarya</taxon>
        <taxon>Ascomycota</taxon>
        <taxon>Pezizomycotina</taxon>
        <taxon>Sordariomycetes</taxon>
        <taxon>Sordariomycetidae</taxon>
        <taxon>Sordariales</taxon>
        <taxon>Chaetomiaceae</taxon>
        <taxon>Staphylotrichum</taxon>
    </lineage>
</organism>
<feature type="compositionally biased region" description="Low complexity" evidence="1">
    <location>
        <begin position="18"/>
        <end position="44"/>
    </location>
</feature>
<feature type="region of interest" description="Disordered" evidence="1">
    <location>
        <begin position="191"/>
        <end position="230"/>
    </location>
</feature>
<gene>
    <name evidence="2" type="ORF">C8A05DRAFT_37150</name>
</gene>